<accession>A0A8J3V8B1</accession>
<dbReference type="SUPFAM" id="SSF51621">
    <property type="entry name" value="Phosphoenolpyruvate/pyruvate domain"/>
    <property type="match status" value="1"/>
</dbReference>
<dbReference type="AlphaFoldDB" id="A0A8J3V8B1"/>
<dbReference type="GO" id="GO:0016833">
    <property type="term" value="F:oxo-acid-lyase activity"/>
    <property type="evidence" value="ECO:0007669"/>
    <property type="project" value="UniProtKB-ARBA"/>
</dbReference>
<dbReference type="EMBL" id="BONV01000031">
    <property type="protein sequence ID" value="GIG82600.1"/>
    <property type="molecule type" value="Genomic_DNA"/>
</dbReference>
<dbReference type="InterPro" id="IPR015813">
    <property type="entry name" value="Pyrv/PenolPyrv_kinase-like_dom"/>
</dbReference>
<dbReference type="Proteomes" id="UP000630097">
    <property type="component" value="Unassembled WGS sequence"/>
</dbReference>
<dbReference type="InterPro" id="IPR039556">
    <property type="entry name" value="ICL/PEPM"/>
</dbReference>
<sequence>MRELVNAPEILVVPGAYDGTGARIARSLGFEALYLSGFETSAGLLGAPDLGYLTMTEMATRVSAICDAVDLPLIADGDTGYGNPLNVRRAVRAYEKAGAAGMHIEDQTFPKRCGHLLGRHEVPVSEMVEKVKAAVDARSDPDFVIIARTDARTTLGLDEAIDRGAAYHESGADMLFIESPESEDEMRRVCAAFRGRVPVLSNQIEGGRTPTPGVRVLEEMGYALALFSLGTAFAAAKGLYTYLAELAAEGDTRGVLDDMILFEDFNTLIGLGEHLELEKRYEERG</sequence>
<dbReference type="CDD" id="cd00377">
    <property type="entry name" value="ICL_PEPM"/>
    <property type="match status" value="1"/>
</dbReference>
<comment type="caution">
    <text evidence="1">The sequence shown here is derived from an EMBL/GenBank/DDBJ whole genome shotgun (WGS) entry which is preliminary data.</text>
</comment>
<dbReference type="PANTHER" id="PTHR42905">
    <property type="entry name" value="PHOSPHOENOLPYRUVATE CARBOXYLASE"/>
    <property type="match status" value="1"/>
</dbReference>
<name>A0A8J3V8B1_9ACTN</name>
<protein>
    <submittedName>
        <fullName evidence="1">Carboxyvinyl-carboxyphosphonate phosphorylmutase</fullName>
    </submittedName>
</protein>
<evidence type="ECO:0000313" key="2">
    <source>
        <dbReference type="Proteomes" id="UP000630097"/>
    </source>
</evidence>
<evidence type="ECO:0000313" key="1">
    <source>
        <dbReference type="EMBL" id="GIG82600.1"/>
    </source>
</evidence>
<organism evidence="1 2">
    <name type="scientific">Planotetraspora kaengkrachanensis</name>
    <dbReference type="NCBI Taxonomy" id="575193"/>
    <lineage>
        <taxon>Bacteria</taxon>
        <taxon>Bacillati</taxon>
        <taxon>Actinomycetota</taxon>
        <taxon>Actinomycetes</taxon>
        <taxon>Streptosporangiales</taxon>
        <taxon>Streptosporangiaceae</taxon>
        <taxon>Planotetraspora</taxon>
    </lineage>
</organism>
<dbReference type="PROSITE" id="PS00161">
    <property type="entry name" value="ISOCITRATE_LYASE"/>
    <property type="match status" value="1"/>
</dbReference>
<dbReference type="InterPro" id="IPR040442">
    <property type="entry name" value="Pyrv_kinase-like_dom_sf"/>
</dbReference>
<reference evidence="1 2" key="1">
    <citation type="submission" date="2021-01" db="EMBL/GenBank/DDBJ databases">
        <title>Whole genome shotgun sequence of Planotetraspora kaengkrachanensis NBRC 104272.</title>
        <authorList>
            <person name="Komaki H."/>
            <person name="Tamura T."/>
        </authorList>
    </citation>
    <scope>NUCLEOTIDE SEQUENCE [LARGE SCALE GENOMIC DNA]</scope>
    <source>
        <strain evidence="1 2">NBRC 104272</strain>
    </source>
</reference>
<keyword evidence="2" id="KW-1185">Reference proteome</keyword>
<dbReference type="InterPro" id="IPR018523">
    <property type="entry name" value="Isocitrate_lyase_ph_CS"/>
</dbReference>
<proteinExistence type="predicted"/>
<dbReference type="PANTHER" id="PTHR42905:SF5">
    <property type="entry name" value="CARBOXYVINYL-CARBOXYPHOSPHONATE PHOSPHORYLMUTASE, CHLOROPLASTIC"/>
    <property type="match status" value="1"/>
</dbReference>
<dbReference type="Pfam" id="PF13714">
    <property type="entry name" value="PEP_mutase"/>
    <property type="match status" value="1"/>
</dbReference>
<gene>
    <name evidence="1" type="primary">bcpA</name>
    <name evidence="1" type="ORF">Pka01_57270</name>
</gene>
<dbReference type="Gene3D" id="3.20.20.60">
    <property type="entry name" value="Phosphoenolpyruvate-binding domains"/>
    <property type="match status" value="1"/>
</dbReference>